<dbReference type="InterPro" id="IPR027417">
    <property type="entry name" value="P-loop_NTPase"/>
</dbReference>
<keyword evidence="8" id="KW-1185">Reference proteome</keyword>
<dbReference type="OrthoDB" id="750260at2"/>
<dbReference type="PANTHER" id="PTHR42711">
    <property type="entry name" value="ABC TRANSPORTER ATP-BINDING PROTEIN"/>
    <property type="match status" value="1"/>
</dbReference>
<keyword evidence="3" id="KW-0536">Nodulation</keyword>
<dbReference type="PROSITE" id="PS50893">
    <property type="entry name" value="ABC_TRANSPORTER_2"/>
    <property type="match status" value="1"/>
</dbReference>
<evidence type="ECO:0000256" key="3">
    <source>
        <dbReference type="ARBA" id="ARBA00022458"/>
    </source>
</evidence>
<evidence type="ECO:0000259" key="6">
    <source>
        <dbReference type="PROSITE" id="PS50893"/>
    </source>
</evidence>
<dbReference type="RefSeq" id="WP_008583995.1">
    <property type="nucleotide sequence ID" value="NZ_CP007035.1"/>
</dbReference>
<evidence type="ECO:0000256" key="5">
    <source>
        <dbReference type="ARBA" id="ARBA00022840"/>
    </source>
</evidence>
<dbReference type="InterPro" id="IPR003439">
    <property type="entry name" value="ABC_transporter-like_ATP-bd"/>
</dbReference>
<dbReference type="InterPro" id="IPR017871">
    <property type="entry name" value="ABC_transporter-like_CS"/>
</dbReference>
<protein>
    <submittedName>
        <fullName evidence="7">ATPase</fullName>
    </submittedName>
</protein>
<dbReference type="AlphaFoldDB" id="W0EU07"/>
<gene>
    <name evidence="7" type="ORF">NIASO_02020</name>
</gene>
<dbReference type="InterPro" id="IPR050763">
    <property type="entry name" value="ABC_transporter_ATP-binding"/>
</dbReference>
<name>W0EU07_9BACT</name>
<dbReference type="HOGENOM" id="CLU_000604_1_2_10"/>
<dbReference type="InterPro" id="IPR003593">
    <property type="entry name" value="AAA+_ATPase"/>
</dbReference>
<dbReference type="GO" id="GO:0005524">
    <property type="term" value="F:ATP binding"/>
    <property type="evidence" value="ECO:0007669"/>
    <property type="project" value="UniProtKB-KW"/>
</dbReference>
<evidence type="ECO:0000256" key="4">
    <source>
        <dbReference type="ARBA" id="ARBA00022741"/>
    </source>
</evidence>
<dbReference type="SMART" id="SM00382">
    <property type="entry name" value="AAA"/>
    <property type="match status" value="1"/>
</dbReference>
<accession>W0EU07</accession>
<dbReference type="CDD" id="cd03230">
    <property type="entry name" value="ABC_DR_subfamily_A"/>
    <property type="match status" value="1"/>
</dbReference>
<reference evidence="7 8" key="1">
    <citation type="submission" date="2013-12" db="EMBL/GenBank/DDBJ databases">
        <authorList>
            <consortium name="DOE Joint Genome Institute"/>
            <person name="Eisen J."/>
            <person name="Huntemann M."/>
            <person name="Han J."/>
            <person name="Chen A."/>
            <person name="Kyrpides N."/>
            <person name="Mavromatis K."/>
            <person name="Markowitz V."/>
            <person name="Palaniappan K."/>
            <person name="Ivanova N."/>
            <person name="Schaumberg A."/>
            <person name="Pati A."/>
            <person name="Liolios K."/>
            <person name="Nordberg H.P."/>
            <person name="Cantor M.N."/>
            <person name="Hua S.X."/>
            <person name="Woyke T."/>
        </authorList>
    </citation>
    <scope>NUCLEOTIDE SEQUENCE [LARGE SCALE GENOMIC DNA]</scope>
    <source>
        <strain evidence="8">DSM 19437</strain>
    </source>
</reference>
<dbReference type="GO" id="GO:0016887">
    <property type="term" value="F:ATP hydrolysis activity"/>
    <property type="evidence" value="ECO:0007669"/>
    <property type="project" value="InterPro"/>
</dbReference>
<dbReference type="Gene3D" id="3.40.50.300">
    <property type="entry name" value="P-loop containing nucleotide triphosphate hydrolases"/>
    <property type="match status" value="1"/>
</dbReference>
<dbReference type="PANTHER" id="PTHR42711:SF5">
    <property type="entry name" value="ABC TRANSPORTER ATP-BINDING PROTEIN NATA"/>
    <property type="match status" value="1"/>
</dbReference>
<keyword evidence="4" id="KW-0547">Nucleotide-binding</keyword>
<evidence type="ECO:0000256" key="1">
    <source>
        <dbReference type="ARBA" id="ARBA00005417"/>
    </source>
</evidence>
<dbReference type="Proteomes" id="UP000003586">
    <property type="component" value="Chromosome"/>
</dbReference>
<feature type="domain" description="ABC transporter" evidence="6">
    <location>
        <begin position="4"/>
        <end position="233"/>
    </location>
</feature>
<dbReference type="eggNOG" id="COG1131">
    <property type="taxonomic scope" value="Bacteria"/>
</dbReference>
<comment type="similarity">
    <text evidence="1">Belongs to the ABC transporter superfamily.</text>
</comment>
<dbReference type="KEGG" id="nso:NIASO_02020"/>
<dbReference type="PROSITE" id="PS00211">
    <property type="entry name" value="ABC_TRANSPORTER_1"/>
    <property type="match status" value="1"/>
</dbReference>
<organism evidence="7 8">
    <name type="scientific">Niabella soli DSM 19437</name>
    <dbReference type="NCBI Taxonomy" id="929713"/>
    <lineage>
        <taxon>Bacteria</taxon>
        <taxon>Pseudomonadati</taxon>
        <taxon>Bacteroidota</taxon>
        <taxon>Chitinophagia</taxon>
        <taxon>Chitinophagales</taxon>
        <taxon>Chitinophagaceae</taxon>
        <taxon>Niabella</taxon>
    </lineage>
</organism>
<proteinExistence type="inferred from homology"/>
<dbReference type="SUPFAM" id="SSF52540">
    <property type="entry name" value="P-loop containing nucleoside triphosphate hydrolases"/>
    <property type="match status" value="1"/>
</dbReference>
<evidence type="ECO:0000313" key="7">
    <source>
        <dbReference type="EMBL" id="AHF14295.1"/>
    </source>
</evidence>
<keyword evidence="5" id="KW-0067">ATP-binding</keyword>
<dbReference type="STRING" id="929713.NIASO_02020"/>
<evidence type="ECO:0000256" key="2">
    <source>
        <dbReference type="ARBA" id="ARBA00022448"/>
    </source>
</evidence>
<sequence length="326" mass="36065">MADVIVHNIVKTYNKGKVKAVNDVSFEVNKGELFGLIGPDGAGKTSLFRVLTTLLLPDSGAASVSGCDVVKDYKRIRETVGYMPGKFSLYQDLSVEENLNFFATVFKTTVKENYDLVRDIYVQLEPFKNRRAGKLSGGMKQKLALCCALIHRPTVLFLDEPTTGVDVVSRKEFWEMLKGLRQQGITILMSTPYMDEATLCERIALMQNGNIMTIDRPDTIIKQFPEKLFAIKANDMGGLLNALRSNSQVKSCFSFGAFHHITFKDSYGSLKNEIITGGQGPGPFENAARYPQAAALLHALQGAGFKNVEIKLITPGIEDCFIDLMN</sequence>
<dbReference type="EMBL" id="CP007035">
    <property type="protein sequence ID" value="AHF14295.1"/>
    <property type="molecule type" value="Genomic_DNA"/>
</dbReference>
<keyword evidence="2" id="KW-0813">Transport</keyword>
<evidence type="ECO:0000313" key="8">
    <source>
        <dbReference type="Proteomes" id="UP000003586"/>
    </source>
</evidence>
<dbReference type="Pfam" id="PF00005">
    <property type="entry name" value="ABC_tran"/>
    <property type="match status" value="1"/>
</dbReference>